<comment type="cofactor">
    <cofactor evidence="1">
        <name>Cu(2+)</name>
        <dbReference type="ChEBI" id="CHEBI:29036"/>
    </cofactor>
</comment>
<comment type="caution">
    <text evidence="13">Lacks conserved residue(s) required for the propagation of feature annotation.</text>
</comment>
<dbReference type="CDD" id="cd21175">
    <property type="entry name" value="LPMO_AA9"/>
    <property type="match status" value="1"/>
</dbReference>
<evidence type="ECO:0000313" key="16">
    <source>
        <dbReference type="EMBL" id="TGJ80470.1"/>
    </source>
</evidence>
<dbReference type="InterPro" id="IPR049892">
    <property type="entry name" value="AA9"/>
</dbReference>
<dbReference type="PANTHER" id="PTHR33353">
    <property type="entry name" value="PUTATIVE (AFU_ORTHOLOGUE AFUA_1G12560)-RELATED"/>
    <property type="match status" value="1"/>
</dbReference>
<keyword evidence="4 13" id="KW-0147">Chitin-binding</keyword>
<comment type="similarity">
    <text evidence="10">Belongs to the polysaccharide monooxygenase AA9 family.</text>
</comment>
<keyword evidence="17" id="KW-1185">Reference proteome</keyword>
<evidence type="ECO:0000256" key="12">
    <source>
        <dbReference type="ARBA" id="ARBA00047174"/>
    </source>
</evidence>
<evidence type="ECO:0000256" key="1">
    <source>
        <dbReference type="ARBA" id="ARBA00001973"/>
    </source>
</evidence>
<dbReference type="CDD" id="cd11618">
    <property type="entry name" value="ChtBD1_1"/>
    <property type="match status" value="1"/>
</dbReference>
<feature type="signal peptide" evidence="14">
    <location>
        <begin position="1"/>
        <end position="19"/>
    </location>
</feature>
<dbReference type="InterPro" id="IPR005103">
    <property type="entry name" value="AA9_LPMO"/>
</dbReference>
<evidence type="ECO:0000256" key="7">
    <source>
        <dbReference type="ARBA" id="ARBA00023157"/>
    </source>
</evidence>
<evidence type="ECO:0000256" key="3">
    <source>
        <dbReference type="ARBA" id="ARBA00022525"/>
    </source>
</evidence>
<reference evidence="16 17" key="1">
    <citation type="submission" date="2019-03" db="EMBL/GenBank/DDBJ databases">
        <title>Draft genome sequence of Xylaria hypoxylon DSM 108379, a ubiquitous saprotrophic-parasitic fungi on hardwood.</title>
        <authorList>
            <person name="Buettner E."/>
            <person name="Leonhardt S."/>
            <person name="Gebauer A.M."/>
            <person name="Liers C."/>
            <person name="Hofrichter M."/>
            <person name="Kellner H."/>
        </authorList>
    </citation>
    <scope>NUCLEOTIDE SEQUENCE [LARGE SCALE GENOMIC DNA]</scope>
    <source>
        <strain evidence="16 17">DSM 108379</strain>
    </source>
</reference>
<evidence type="ECO:0000256" key="6">
    <source>
        <dbReference type="ARBA" id="ARBA00023001"/>
    </source>
</evidence>
<organism evidence="16 17">
    <name type="scientific">Xylaria hypoxylon</name>
    <dbReference type="NCBI Taxonomy" id="37992"/>
    <lineage>
        <taxon>Eukaryota</taxon>
        <taxon>Fungi</taxon>
        <taxon>Dikarya</taxon>
        <taxon>Ascomycota</taxon>
        <taxon>Pezizomycotina</taxon>
        <taxon>Sordariomycetes</taxon>
        <taxon>Xylariomycetidae</taxon>
        <taxon>Xylariales</taxon>
        <taxon>Xylariaceae</taxon>
        <taxon>Xylaria</taxon>
    </lineage>
</organism>
<evidence type="ECO:0000256" key="9">
    <source>
        <dbReference type="ARBA" id="ARBA00023326"/>
    </source>
</evidence>
<dbReference type="OrthoDB" id="5985073at2759"/>
<keyword evidence="7 13" id="KW-1015">Disulfide bond</keyword>
<dbReference type="Gene3D" id="3.30.60.10">
    <property type="entry name" value="Endochitinase-like"/>
    <property type="match status" value="1"/>
</dbReference>
<name>A0A4Z0YNA1_9PEZI</name>
<evidence type="ECO:0000256" key="2">
    <source>
        <dbReference type="ARBA" id="ARBA00004613"/>
    </source>
</evidence>
<dbReference type="InterPro" id="IPR036861">
    <property type="entry name" value="Endochitinase-like_sf"/>
</dbReference>
<protein>
    <recommendedName>
        <fullName evidence="12">lytic cellulose monooxygenase (C4-dehydrogenating)</fullName>
        <ecNumber evidence="12">1.14.99.56</ecNumber>
    </recommendedName>
</protein>
<dbReference type="GO" id="GO:0005576">
    <property type="term" value="C:extracellular region"/>
    <property type="evidence" value="ECO:0007669"/>
    <property type="project" value="UniProtKB-SubCell"/>
</dbReference>
<evidence type="ECO:0000259" key="15">
    <source>
        <dbReference type="PROSITE" id="PS50941"/>
    </source>
</evidence>
<keyword evidence="3" id="KW-0964">Secreted</keyword>
<evidence type="ECO:0000256" key="10">
    <source>
        <dbReference type="ARBA" id="ARBA00044502"/>
    </source>
</evidence>
<dbReference type="GO" id="GO:0008061">
    <property type="term" value="F:chitin binding"/>
    <property type="evidence" value="ECO:0007669"/>
    <property type="project" value="UniProtKB-UniRule"/>
</dbReference>
<keyword evidence="6" id="KW-0136">Cellulose degradation</keyword>
<dbReference type="Gene3D" id="2.70.50.70">
    <property type="match status" value="1"/>
</dbReference>
<feature type="chain" id="PRO_5021490149" description="lytic cellulose monooxygenase (C4-dehydrogenating)" evidence="14">
    <location>
        <begin position="20"/>
        <end position="355"/>
    </location>
</feature>
<proteinExistence type="inferred from homology"/>
<comment type="subcellular location">
    <subcellularLocation>
        <location evidence="2">Secreted</location>
    </subcellularLocation>
</comment>
<dbReference type="PROSITE" id="PS50941">
    <property type="entry name" value="CHIT_BIND_I_2"/>
    <property type="match status" value="1"/>
</dbReference>
<gene>
    <name evidence="16" type="ORF">E0Z10_g8292</name>
</gene>
<evidence type="ECO:0000256" key="5">
    <source>
        <dbReference type="ARBA" id="ARBA00022729"/>
    </source>
</evidence>
<dbReference type="GO" id="GO:0030245">
    <property type="term" value="P:cellulose catabolic process"/>
    <property type="evidence" value="ECO:0007669"/>
    <property type="project" value="UniProtKB-KW"/>
</dbReference>
<accession>A0A4Z0YNA1</accession>
<keyword evidence="9" id="KW-0624">Polysaccharide degradation</keyword>
<evidence type="ECO:0000256" key="11">
    <source>
        <dbReference type="ARBA" id="ARBA00045077"/>
    </source>
</evidence>
<evidence type="ECO:0000313" key="17">
    <source>
        <dbReference type="Proteomes" id="UP000297716"/>
    </source>
</evidence>
<dbReference type="AlphaFoldDB" id="A0A4Z0YNA1"/>
<dbReference type="EMBL" id="SKBN01000220">
    <property type="protein sequence ID" value="TGJ80470.1"/>
    <property type="molecule type" value="Genomic_DNA"/>
</dbReference>
<dbReference type="Pfam" id="PF03443">
    <property type="entry name" value="AA9"/>
    <property type="match status" value="1"/>
</dbReference>
<feature type="disulfide bond" evidence="13">
    <location>
        <begin position="325"/>
        <end position="339"/>
    </location>
</feature>
<comment type="catalytic activity">
    <reaction evidence="11">
        <text>[(1-&gt;4)-beta-D-glucosyl]n+m + reduced acceptor + O2 = 4-dehydro-beta-D-glucosyl-[(1-&gt;4)-beta-D-glucosyl]n-1 + [(1-&gt;4)-beta-D-glucosyl]m + acceptor + H2O.</text>
        <dbReference type="EC" id="1.14.99.56"/>
    </reaction>
</comment>
<evidence type="ECO:0000256" key="13">
    <source>
        <dbReference type="PROSITE-ProRule" id="PRU00261"/>
    </source>
</evidence>
<dbReference type="SUPFAM" id="SSF57016">
    <property type="entry name" value="Plant lectins/antimicrobial peptides"/>
    <property type="match status" value="1"/>
</dbReference>
<dbReference type="PANTHER" id="PTHR33353:SF32">
    <property type="entry name" value="ENDO-BETA-1,4-GLUCANASE D"/>
    <property type="match status" value="1"/>
</dbReference>
<evidence type="ECO:0000256" key="4">
    <source>
        <dbReference type="ARBA" id="ARBA00022669"/>
    </source>
</evidence>
<dbReference type="EC" id="1.14.99.56" evidence="12"/>
<keyword evidence="8" id="KW-0119">Carbohydrate metabolism</keyword>
<evidence type="ECO:0000256" key="14">
    <source>
        <dbReference type="SAM" id="SignalP"/>
    </source>
</evidence>
<dbReference type="Proteomes" id="UP000297716">
    <property type="component" value="Unassembled WGS sequence"/>
</dbReference>
<comment type="caution">
    <text evidence="16">The sequence shown here is derived from an EMBL/GenBank/DDBJ whole genome shotgun (WGS) entry which is preliminary data.</text>
</comment>
<sequence>MKFFPILGLTASLAGTAQAHGVFSTIFINGKSEGDGKCLRTSFTVDKTTGPITDLDSAEMACGIVGQTPAPETCSIKAGAKLSFEFRLWPSGSPPGTIDGSHLGPMAIYAKQVPSASQDPTGASWFKLWEYGYDETSHTWATEKLIANDGIVSVRIPSAMPTGQYLIRPEIIALHNLAAGPAQFYTGCAQISVEGGSSKSLDIPAQHKVSIPGYIKASDPAVNFNSHPDAVKQFPYILGGPKVHEFPGTKESGDIAFSPLDGAIPADSTPAPTSAIATSTAASIPKASSPPSYGGVDKGLAISRDGTCGASSSGLTCLTSVYGDCCSPKGWCGSSLAYCGAGCQAQFGICNTEHL</sequence>
<evidence type="ECO:0000256" key="8">
    <source>
        <dbReference type="ARBA" id="ARBA00023277"/>
    </source>
</evidence>
<dbReference type="STRING" id="37992.A0A4Z0YNA1"/>
<keyword evidence="5 14" id="KW-0732">Signal</keyword>
<dbReference type="InterPro" id="IPR001002">
    <property type="entry name" value="Chitin-bd_1"/>
</dbReference>
<dbReference type="Pfam" id="PF00187">
    <property type="entry name" value="Chitin_bind_1"/>
    <property type="match status" value="1"/>
</dbReference>
<feature type="domain" description="Chitin-binding type-1" evidence="15">
    <location>
        <begin position="305"/>
        <end position="352"/>
    </location>
</feature>